<comment type="caution">
    <text evidence="1">The sequence shown here is derived from an EMBL/GenBank/DDBJ whole genome shotgun (WGS) entry which is preliminary data.</text>
</comment>
<evidence type="ECO:0000313" key="2">
    <source>
        <dbReference type="Proteomes" id="UP001316087"/>
    </source>
</evidence>
<organism evidence="1 2">
    <name type="scientific">Solibacillus palustris</name>
    <dbReference type="NCBI Taxonomy" id="2908203"/>
    <lineage>
        <taxon>Bacteria</taxon>
        <taxon>Bacillati</taxon>
        <taxon>Bacillota</taxon>
        <taxon>Bacilli</taxon>
        <taxon>Bacillales</taxon>
        <taxon>Caryophanaceae</taxon>
        <taxon>Solibacillus</taxon>
    </lineage>
</organism>
<protein>
    <submittedName>
        <fullName evidence="1">Uncharacterized protein</fullName>
    </submittedName>
</protein>
<name>A0ABS9UFV0_9BACL</name>
<accession>A0ABS9UFV0</accession>
<dbReference type="RefSeq" id="WP_241369865.1">
    <property type="nucleotide sequence ID" value="NZ_JAKZFC010000005.1"/>
</dbReference>
<proteinExistence type="predicted"/>
<keyword evidence="2" id="KW-1185">Reference proteome</keyword>
<gene>
    <name evidence="1" type="ORF">LZ480_13010</name>
</gene>
<evidence type="ECO:0000313" key="1">
    <source>
        <dbReference type="EMBL" id="MCH7322795.1"/>
    </source>
</evidence>
<reference evidence="1 2" key="1">
    <citation type="submission" date="2022-03" db="EMBL/GenBank/DDBJ databases">
        <authorList>
            <person name="Jo J.-H."/>
            <person name="Im W.-T."/>
        </authorList>
    </citation>
    <scope>NUCLEOTIDE SEQUENCE [LARGE SCALE GENOMIC DNA]</scope>
    <source>
        <strain evidence="1 2">MA9</strain>
    </source>
</reference>
<dbReference type="EMBL" id="JAKZFC010000005">
    <property type="protein sequence ID" value="MCH7322795.1"/>
    <property type="molecule type" value="Genomic_DNA"/>
</dbReference>
<dbReference type="Proteomes" id="UP001316087">
    <property type="component" value="Unassembled WGS sequence"/>
</dbReference>
<sequence length="124" mass="14642">MMVRPLNFTTQKFTDIVNQLSIGIHTFDINRCDERTFYITINVTYANNSTTCDLIFLIDRDELFGAISLNDLYENVQHFFSQHFNYQLLYTDEMQIAKLVTKHPSFSESIRKYSKKFPKHSISL</sequence>